<dbReference type="InterPro" id="IPR052509">
    <property type="entry name" value="Metal_resp_DNA-bind_regulator"/>
</dbReference>
<sequence>MSRDKFQTLTEPMYYTLLCLREPACGADVMQQVAAMTGGAVHLGPGTLYHLLDEFLEAGYIEKAGGTGRRRNYRLTDRGQEALDAEYRRLHHLIAAYRQVYADRCPDKEDVP</sequence>
<dbReference type="Gene3D" id="1.10.10.10">
    <property type="entry name" value="Winged helix-like DNA-binding domain superfamily/Winged helix DNA-binding domain"/>
    <property type="match status" value="1"/>
</dbReference>
<organism evidence="2 3">
    <name type="scientific">Candidatus Gemmiger avicola</name>
    <dbReference type="NCBI Taxonomy" id="2838605"/>
    <lineage>
        <taxon>Bacteria</taxon>
        <taxon>Bacillati</taxon>
        <taxon>Bacillota</taxon>
        <taxon>Clostridia</taxon>
        <taxon>Eubacteriales</taxon>
        <taxon>Gemmiger</taxon>
    </lineage>
</organism>
<dbReference type="Proteomes" id="UP000886803">
    <property type="component" value="Unassembled WGS sequence"/>
</dbReference>
<dbReference type="AlphaFoldDB" id="A0A9D2M5U0"/>
<comment type="caution">
    <text evidence="2">The sequence shown here is derived from an EMBL/GenBank/DDBJ whole genome shotgun (WGS) entry which is preliminary data.</text>
</comment>
<dbReference type="EMBL" id="DWYG01000026">
    <property type="protein sequence ID" value="HJB41364.1"/>
    <property type="molecule type" value="Genomic_DNA"/>
</dbReference>
<reference evidence="2" key="2">
    <citation type="submission" date="2021-04" db="EMBL/GenBank/DDBJ databases">
        <authorList>
            <person name="Gilroy R."/>
        </authorList>
    </citation>
    <scope>NUCLEOTIDE SEQUENCE</scope>
    <source>
        <strain evidence="2">ChiBcec8-13705</strain>
    </source>
</reference>
<protein>
    <submittedName>
        <fullName evidence="2">PadR family transcriptional regulator</fullName>
    </submittedName>
</protein>
<accession>A0A9D2M5U0</accession>
<feature type="domain" description="Transcription regulator PadR N-terminal" evidence="1">
    <location>
        <begin position="21"/>
        <end position="84"/>
    </location>
</feature>
<dbReference type="PANTHER" id="PTHR33169:SF13">
    <property type="entry name" value="PADR-FAMILY TRANSCRIPTIONAL REGULATOR"/>
    <property type="match status" value="1"/>
</dbReference>
<dbReference type="InterPro" id="IPR036388">
    <property type="entry name" value="WH-like_DNA-bd_sf"/>
</dbReference>
<dbReference type="SUPFAM" id="SSF46785">
    <property type="entry name" value="Winged helix' DNA-binding domain"/>
    <property type="match status" value="1"/>
</dbReference>
<dbReference type="PANTHER" id="PTHR33169">
    <property type="entry name" value="PADR-FAMILY TRANSCRIPTIONAL REGULATOR"/>
    <property type="match status" value="1"/>
</dbReference>
<dbReference type="Pfam" id="PF03551">
    <property type="entry name" value="PadR"/>
    <property type="match status" value="1"/>
</dbReference>
<evidence type="ECO:0000259" key="1">
    <source>
        <dbReference type="Pfam" id="PF03551"/>
    </source>
</evidence>
<proteinExistence type="predicted"/>
<dbReference type="InterPro" id="IPR036390">
    <property type="entry name" value="WH_DNA-bd_sf"/>
</dbReference>
<evidence type="ECO:0000313" key="2">
    <source>
        <dbReference type="EMBL" id="HJB41364.1"/>
    </source>
</evidence>
<gene>
    <name evidence="2" type="ORF">H9945_02585</name>
</gene>
<dbReference type="InterPro" id="IPR005149">
    <property type="entry name" value="Tscrpt_reg_PadR_N"/>
</dbReference>
<evidence type="ECO:0000313" key="3">
    <source>
        <dbReference type="Proteomes" id="UP000886803"/>
    </source>
</evidence>
<reference evidence="2" key="1">
    <citation type="journal article" date="2021" name="PeerJ">
        <title>Extensive microbial diversity within the chicken gut microbiome revealed by metagenomics and culture.</title>
        <authorList>
            <person name="Gilroy R."/>
            <person name="Ravi A."/>
            <person name="Getino M."/>
            <person name="Pursley I."/>
            <person name="Horton D.L."/>
            <person name="Alikhan N.F."/>
            <person name="Baker D."/>
            <person name="Gharbi K."/>
            <person name="Hall N."/>
            <person name="Watson M."/>
            <person name="Adriaenssens E.M."/>
            <person name="Foster-Nyarko E."/>
            <person name="Jarju S."/>
            <person name="Secka A."/>
            <person name="Antonio M."/>
            <person name="Oren A."/>
            <person name="Chaudhuri R.R."/>
            <person name="La Ragione R."/>
            <person name="Hildebrand F."/>
            <person name="Pallen M.J."/>
        </authorList>
    </citation>
    <scope>NUCLEOTIDE SEQUENCE</scope>
    <source>
        <strain evidence="2">ChiBcec8-13705</strain>
    </source>
</reference>
<name>A0A9D2M5U0_9FIRM</name>